<evidence type="ECO:0000259" key="9">
    <source>
        <dbReference type="Pfam" id="PF00483"/>
    </source>
</evidence>
<sequence>MKGVVLSGGKGTRLYPSTLVACKQLLPVFDKPMIHYPLSLLLLQRIREILFITNPEDLGAMKRLLGTGEQFGAKFSYITQSEPRGIADGLALAEEFLAGSPVCFLLGDNILFGQDVRHAMSEAGKIIRTENSAVIFGYRVSDPQNFGVITFGSDGSVIEVVEKPAAPKSTWASIGVYFFPGDVAGYAKKVVPSKRNELEITEVHRQYIEENRLRAIKLGRGTAWLDTGTPEAIMEAGNFLHAIEKRQGLKVYCPEEVAFRSGLISSEELLRQIEDISSSSYRGYLLRIIDEERAEPRSGHLAGANLF</sequence>
<evidence type="ECO:0000256" key="8">
    <source>
        <dbReference type="ARBA" id="ARBA00049336"/>
    </source>
</evidence>
<reference evidence="10 11" key="1">
    <citation type="journal article" date="2012" name="BMC Genomics">
        <title>Genomic basis of broad host range and environmental adaptability of Rhizobium tropici CIAT 899 and Rhizobium sp. PRF 81 which are used in inoculants for common bean (Phaseolus vulgaris L.).</title>
        <authorList>
            <person name="Ormeno-Orrillo E."/>
            <person name="Menna P."/>
            <person name="Almeida L.G."/>
            <person name="Ollero F.J."/>
            <person name="Nicolas M.F."/>
            <person name="Pains Rodrigues E."/>
            <person name="Shigueyoshi Nakatani A."/>
            <person name="Silva Batista J.S."/>
            <person name="Oliveira Chueire L.M."/>
            <person name="Souza R.C."/>
            <person name="Ribeiro Vasconcelos A.T."/>
            <person name="Megias M."/>
            <person name="Hungria M."/>
            <person name="Martinez-Romero E."/>
        </authorList>
    </citation>
    <scope>NUCLEOTIDE SEQUENCE [LARGE SCALE GENOMIC DNA]</scope>
    <source>
        <strain evidence="10 11">PRF 81</strain>
    </source>
</reference>
<evidence type="ECO:0000256" key="4">
    <source>
        <dbReference type="ARBA" id="ARBA00022679"/>
    </source>
</evidence>
<dbReference type="STRING" id="363754.RHSP_76903"/>
<dbReference type="InterPro" id="IPR005907">
    <property type="entry name" value="G1P_thy_trans_s"/>
</dbReference>
<protein>
    <recommendedName>
        <fullName evidence="3">glucose-1-phosphate thymidylyltransferase</fullName>
        <ecNumber evidence="3">2.7.7.24</ecNumber>
    </recommendedName>
</protein>
<dbReference type="SUPFAM" id="SSF53448">
    <property type="entry name" value="Nucleotide-diphospho-sugar transferases"/>
    <property type="match status" value="1"/>
</dbReference>
<comment type="catalytic activity">
    <reaction evidence="8">
        <text>dTTP + alpha-D-glucose 1-phosphate + H(+) = dTDP-alpha-D-glucose + diphosphate</text>
        <dbReference type="Rhea" id="RHEA:15225"/>
        <dbReference type="ChEBI" id="CHEBI:15378"/>
        <dbReference type="ChEBI" id="CHEBI:33019"/>
        <dbReference type="ChEBI" id="CHEBI:37568"/>
        <dbReference type="ChEBI" id="CHEBI:57477"/>
        <dbReference type="ChEBI" id="CHEBI:58601"/>
        <dbReference type="EC" id="2.7.7.24"/>
    </reaction>
</comment>
<dbReference type="PATRIC" id="fig|363754.4.peg.6066"/>
<feature type="domain" description="Nucleotidyl transferase" evidence="9">
    <location>
        <begin position="2"/>
        <end position="241"/>
    </location>
</feature>
<proteinExistence type="inferred from homology"/>
<dbReference type="Pfam" id="PF00483">
    <property type="entry name" value="NTP_transferase"/>
    <property type="match status" value="1"/>
</dbReference>
<evidence type="ECO:0000256" key="1">
    <source>
        <dbReference type="ARBA" id="ARBA00001946"/>
    </source>
</evidence>
<dbReference type="EMBL" id="AQHN01000089">
    <property type="protein sequence ID" value="ENN84233.1"/>
    <property type="molecule type" value="Genomic_DNA"/>
</dbReference>
<keyword evidence="11" id="KW-1185">Reference proteome</keyword>
<gene>
    <name evidence="10" type="ORF">RHSP_76903</name>
</gene>
<dbReference type="InterPro" id="IPR029044">
    <property type="entry name" value="Nucleotide-diphossugar_trans"/>
</dbReference>
<evidence type="ECO:0000256" key="2">
    <source>
        <dbReference type="ARBA" id="ARBA00010480"/>
    </source>
</evidence>
<keyword evidence="7" id="KW-0460">Magnesium</keyword>
<dbReference type="GO" id="GO:0046872">
    <property type="term" value="F:metal ion binding"/>
    <property type="evidence" value="ECO:0007669"/>
    <property type="project" value="UniProtKB-KW"/>
</dbReference>
<dbReference type="AlphaFoldDB" id="N6U1J3"/>
<comment type="similarity">
    <text evidence="2">Belongs to the glucose-1-phosphate thymidylyltransferase family.</text>
</comment>
<keyword evidence="4 10" id="KW-0808">Transferase</keyword>
<organism evidence="10 11">
    <name type="scientific">Rhizobium freirei PRF 81</name>
    <dbReference type="NCBI Taxonomy" id="363754"/>
    <lineage>
        <taxon>Bacteria</taxon>
        <taxon>Pseudomonadati</taxon>
        <taxon>Pseudomonadota</taxon>
        <taxon>Alphaproteobacteria</taxon>
        <taxon>Hyphomicrobiales</taxon>
        <taxon>Rhizobiaceae</taxon>
        <taxon>Rhizobium/Agrobacterium group</taxon>
        <taxon>Rhizobium</taxon>
    </lineage>
</organism>
<name>N6U1J3_9HYPH</name>
<evidence type="ECO:0000313" key="11">
    <source>
        <dbReference type="Proteomes" id="UP000012429"/>
    </source>
</evidence>
<dbReference type="GO" id="GO:0008879">
    <property type="term" value="F:glucose-1-phosphate thymidylyltransferase activity"/>
    <property type="evidence" value="ECO:0007669"/>
    <property type="project" value="UniProtKB-EC"/>
</dbReference>
<accession>N6U1J3</accession>
<dbReference type="PANTHER" id="PTHR43532">
    <property type="entry name" value="GLUCOSE-1-PHOSPHATE THYMIDYLYLTRANSFERASE"/>
    <property type="match status" value="1"/>
</dbReference>
<dbReference type="PANTHER" id="PTHR43532:SF1">
    <property type="entry name" value="GLUCOSE-1-PHOSPHATE THYMIDYLYLTRANSFERASE 1"/>
    <property type="match status" value="1"/>
</dbReference>
<evidence type="ECO:0000313" key="10">
    <source>
        <dbReference type="EMBL" id="ENN84233.1"/>
    </source>
</evidence>
<dbReference type="EC" id="2.7.7.24" evidence="3"/>
<dbReference type="Proteomes" id="UP000012429">
    <property type="component" value="Unassembled WGS sequence"/>
</dbReference>
<evidence type="ECO:0000256" key="5">
    <source>
        <dbReference type="ARBA" id="ARBA00022695"/>
    </source>
</evidence>
<evidence type="ECO:0000256" key="7">
    <source>
        <dbReference type="ARBA" id="ARBA00022842"/>
    </source>
</evidence>
<keyword evidence="5" id="KW-0548">Nucleotidyltransferase</keyword>
<keyword evidence="6" id="KW-0479">Metal-binding</keyword>
<evidence type="ECO:0000256" key="3">
    <source>
        <dbReference type="ARBA" id="ARBA00012461"/>
    </source>
</evidence>
<comment type="caution">
    <text evidence="10">The sequence shown here is derived from an EMBL/GenBank/DDBJ whole genome shotgun (WGS) entry which is preliminary data.</text>
</comment>
<comment type="cofactor">
    <cofactor evidence="1">
        <name>Mg(2+)</name>
        <dbReference type="ChEBI" id="CHEBI:18420"/>
    </cofactor>
</comment>
<dbReference type="InterPro" id="IPR005835">
    <property type="entry name" value="NTP_transferase_dom"/>
</dbReference>
<dbReference type="Gene3D" id="3.90.550.10">
    <property type="entry name" value="Spore Coat Polysaccharide Biosynthesis Protein SpsA, Chain A"/>
    <property type="match status" value="1"/>
</dbReference>
<evidence type="ECO:0000256" key="6">
    <source>
        <dbReference type="ARBA" id="ARBA00022723"/>
    </source>
</evidence>